<dbReference type="InterPro" id="IPR050091">
    <property type="entry name" value="PKS_NRPS_Biosynth_Enz"/>
</dbReference>
<dbReference type="Pfam" id="PF21149">
    <property type="entry name" value="FAS_pseudo-KR"/>
    <property type="match status" value="1"/>
</dbReference>
<comment type="caution">
    <text evidence="5">The sequence shown here is derived from an EMBL/GenBank/DDBJ whole genome shotgun (WGS) entry which is preliminary data.</text>
</comment>
<dbReference type="SUPFAM" id="SSF55048">
    <property type="entry name" value="Probable ACP-binding domain of malonyl-CoA ACP transacylase"/>
    <property type="match status" value="1"/>
</dbReference>
<dbReference type="Pfam" id="PF00107">
    <property type="entry name" value="ADH_zinc_N"/>
    <property type="match status" value="1"/>
</dbReference>
<dbReference type="InterPro" id="IPR049391">
    <property type="entry name" value="FAS_pseudo-KR"/>
</dbReference>
<dbReference type="PROSITE" id="PS52004">
    <property type="entry name" value="KS3_2"/>
    <property type="match status" value="1"/>
</dbReference>
<dbReference type="InterPro" id="IPR001227">
    <property type="entry name" value="Ac_transferase_dom_sf"/>
</dbReference>
<dbReference type="Gene3D" id="3.30.70.3290">
    <property type="match status" value="1"/>
</dbReference>
<dbReference type="Proteomes" id="UP001168821">
    <property type="component" value="Unassembled WGS sequence"/>
</dbReference>
<dbReference type="InterPro" id="IPR014030">
    <property type="entry name" value="Ketoacyl_synth_N"/>
</dbReference>
<dbReference type="PANTHER" id="PTHR43775">
    <property type="entry name" value="FATTY ACID SYNTHASE"/>
    <property type="match status" value="1"/>
</dbReference>
<accession>A0AA38J507</accession>
<sequence>MHFVKDDVVISGVGGYFPKSLNIEEFRDRLLNNENLMESRWKAGERGVTNVIGKVPTEFFDNAYFGIHRQQCTFMDPMHRLILERTYEALIDAGVNPIELRGRRIGCFMASSVGENDNLFLESVISGFGVTGHSRAMMPNRVSYWLDIKGPSVAYDSNWVGGIEVLRLAYEAIKTGQCEAVIIGTANLALNSEFQWLYNDMGLLSPDGTNKCYDVDAQGYARSDGIVVMYLQKSSEARRHYATVVNVATQFDGDREGTLLDIDANNMAEFISDFYKQTDVDPNEVEFVEAYGSALKETDRKELEALEKVYCKNRKNPLLIGSVKPNTGHSEASASLFSIVKVLVAMETDTIPATLQFKTPNPEIAPLVNGNIKVVTENQKWGVKYAAVNSIGLDSYYGHALLKANPKRKETLEVQDDIPRLILASTRTEDGIKGILETIKARPTIDPEYVKLIQDLYSKPISGHLYRGYTLLGLKEPKEETEYFVGNKRQIWFVYAGMGSQWCGMVSDFMKFPVFANAINKCVEILQPKGVDLMHILTTSDKNIFDNILHSFVGIAAIQIGLTDVLRAIGIVPDGIIGHSVGELGCAYADGCMTAEEMILAAYSRGRASIEANLIRGMMAAIGMGYNQIKDKCPPSIEVACHNGPDSSTLSGPTEDMEKFVKELQDQGIFARLVNVSNIAYHSRYIKPAAPILLKYLKEVLPKPVARSSKWVSTSNLEENWDTELAKHSSADYHTNNLLSSVYFEEGLRQIPKDSILIEIAPHGLLQAILKRSLKSGCTNVPLTHRGSKSGVEFLLGALGKLYLAGLNMEVSKLFPTVEYPVSRGTACLANLAHWEHSETWRTGLEEKLKSLFGVRDYQVTLNSEEFRECVGHQIDEKIILPCTSYLNTIFDIVASISTGHKELIFENLHFRKALTVPKVGSVALHAMIQKGSGDFEVLAGTDIIVTGKLTFPNSGDKYMIDPVKVDVSRDNVQLSGSDVYNEFQHRGHKYSGPYKSIKNLTITEDGSVATVQWANKWTMLVEAMIQQHLFQDGERYQEIYVPKNILKIVINENLLPTEKKDLEVHYDVWTGLITTDGIQLVGLKPISLPRDPKPISLDSIDFTPLVNPTVPNIENGINIAVQLSLDNFEEHNINNISVMEVESGNPSLLESVQNVCNQYSKLSHNISTVKDLTTIIVQNSYPFLLVYNDVLTEDLAKIISSSHGFLLARTGNSSSNPHIIPVVQFSVDGVSYSIWRKKNTTTPKVVTVKGDTLSIKDLSRSSVSWVNELYNAVGVAKTKKTSVFLVTSVVPTEGIRNFVEELLSTSEMSPVRVIFTPDKRIEDVKVKDPQVQQAFNLDLSLSVLREGVLGTVLPVPVKIKGNIQNNLNITSAAIRNKVINYIGVNLKDETLLPVSERKTELGNVDYSGVVATSGQKVMGLAQLDRDECKLVPDGTLSWDVPEGWSLEDAATIPHAYVSAYYCLFVKGRLKDGETVLIHAGCSPIGYAAIAIAYHHGCQVFTTVSTDWQRTYLKKQFSKLDDEHIYSSDDGKFEPLLLMATEGVGAQVIINNLSGSLLQGSVGCLGEYGRLLQIGKYDLEENNSFGMSVFLKNTSFYVVGLENVFLEPKEIKQEIRSLIQKGIESGCVKPVQRKVVEHQDVAEILKSLGNPGNIGKILIKVNNNLSVNKFILNNPSQFICDSKNSYLVYGGTSENWTDAVEWLILRGARKIVVSSDSKSQQTYINRRLSLLQSYFGANIIYAPPKAHTREGAVELLNEVYHLGPIHCVLLLPSKTNNSRISETKSIQYIDNALRTIAPKAILINFISNAAGICQFRSEASFLTYNIQWQKDLEFSEILGGLDQILSYKVKDIFVKNDKVSDSHQETAQSLFKKLSLLLPTSLPDFIEEVEDAPSKPDLVQLPTLGPREMRELSPVFIIPGLAGTKEMMDMAFQLLYPTFCAVYPSTPISIKELAKELVEKILKIWPKGAYNIIGVSWGGPLMVEVARILDKLGASLHLYFVDAAPETIKAAVKHLGEGANMETNLLTRVLKINDTEVVKSIEQAPEWNVRLKLALDSYQGTESDKKLLGDGLVNLKTHLQSVMSYEPTDELVSGQIHLIRPSGSSKYDNCGLVSYCKQTPQIHLVNGDHLSIINSLGTTEYINEKHYLI</sequence>
<dbReference type="Gene3D" id="3.40.47.10">
    <property type="match status" value="1"/>
</dbReference>
<dbReference type="Pfam" id="PF00109">
    <property type="entry name" value="ketoacyl-synt"/>
    <property type="match status" value="1"/>
</dbReference>
<evidence type="ECO:0000313" key="6">
    <source>
        <dbReference type="Proteomes" id="UP001168821"/>
    </source>
</evidence>
<dbReference type="EMBL" id="JALNTZ010000001">
    <property type="protein sequence ID" value="KAJ3667023.1"/>
    <property type="molecule type" value="Genomic_DNA"/>
</dbReference>
<dbReference type="SMART" id="SM00829">
    <property type="entry name" value="PKS_ER"/>
    <property type="match status" value="1"/>
</dbReference>
<dbReference type="InterPro" id="IPR014031">
    <property type="entry name" value="Ketoacyl_synth_C"/>
</dbReference>
<dbReference type="InterPro" id="IPR029058">
    <property type="entry name" value="AB_hydrolase_fold"/>
</dbReference>
<dbReference type="InterPro" id="IPR049900">
    <property type="entry name" value="PKS_mFAS_DH"/>
</dbReference>
<reference evidence="5" key="1">
    <citation type="journal article" date="2023" name="G3 (Bethesda)">
        <title>Whole genome assemblies of Zophobas morio and Tenebrio molitor.</title>
        <authorList>
            <person name="Kaur S."/>
            <person name="Stinson S.A."/>
            <person name="diCenzo G.C."/>
        </authorList>
    </citation>
    <scope>NUCLEOTIDE SEQUENCE</scope>
    <source>
        <strain evidence="5">QUZm001</strain>
    </source>
</reference>
<dbReference type="SMART" id="SM00827">
    <property type="entry name" value="PKS_AT"/>
    <property type="match status" value="1"/>
</dbReference>
<evidence type="ECO:0000259" key="4">
    <source>
        <dbReference type="PROSITE" id="PS52019"/>
    </source>
</evidence>
<feature type="region of interest" description="C-terminal hotdog fold" evidence="2">
    <location>
        <begin position="972"/>
        <end position="1112"/>
    </location>
</feature>
<proteinExistence type="predicted"/>
<dbReference type="Gene3D" id="3.40.366.10">
    <property type="entry name" value="Malonyl-Coenzyme A Acyl Carrier Protein, domain 2"/>
    <property type="match status" value="1"/>
</dbReference>
<dbReference type="SMART" id="SM00825">
    <property type="entry name" value="PKS_KS"/>
    <property type="match status" value="1"/>
</dbReference>
<dbReference type="CDD" id="cd00833">
    <property type="entry name" value="PKS"/>
    <property type="match status" value="1"/>
</dbReference>
<dbReference type="InterPro" id="IPR020841">
    <property type="entry name" value="PKS_Beta-ketoAc_synthase_dom"/>
</dbReference>
<dbReference type="CDD" id="cd05195">
    <property type="entry name" value="enoyl_red"/>
    <property type="match status" value="1"/>
</dbReference>
<keyword evidence="6" id="KW-1185">Reference proteome</keyword>
<dbReference type="Gene3D" id="3.10.129.110">
    <property type="entry name" value="Polyketide synthase dehydratase"/>
    <property type="match status" value="1"/>
</dbReference>
<keyword evidence="1" id="KW-0511">Multifunctional enzyme</keyword>
<dbReference type="GO" id="GO:0006633">
    <property type="term" value="P:fatty acid biosynthetic process"/>
    <property type="evidence" value="ECO:0007669"/>
    <property type="project" value="TreeGrafter"/>
</dbReference>
<name>A0AA38J507_9CUCU</name>
<evidence type="ECO:0000256" key="2">
    <source>
        <dbReference type="PROSITE-ProRule" id="PRU01363"/>
    </source>
</evidence>
<feature type="domain" description="Ketosynthase family 3 (KS3)" evidence="3">
    <location>
        <begin position="5"/>
        <end position="404"/>
    </location>
</feature>
<dbReference type="InterPro" id="IPR014043">
    <property type="entry name" value="Acyl_transferase_dom"/>
</dbReference>
<evidence type="ECO:0000256" key="1">
    <source>
        <dbReference type="ARBA" id="ARBA00023268"/>
    </source>
</evidence>
<dbReference type="SUPFAM" id="SSF53474">
    <property type="entry name" value="alpha/beta-Hydrolases"/>
    <property type="match status" value="1"/>
</dbReference>
<dbReference type="InterPro" id="IPR036291">
    <property type="entry name" value="NAD(P)-bd_dom_sf"/>
</dbReference>
<dbReference type="Gene3D" id="3.90.180.10">
    <property type="entry name" value="Medium-chain alcohol dehydrogenases, catalytic domain"/>
    <property type="match status" value="1"/>
</dbReference>
<gene>
    <name evidence="5" type="ORF">Zmor_002433</name>
</gene>
<evidence type="ECO:0000259" key="3">
    <source>
        <dbReference type="PROSITE" id="PS52004"/>
    </source>
</evidence>
<dbReference type="InterPro" id="IPR016039">
    <property type="entry name" value="Thiolase-like"/>
</dbReference>
<dbReference type="InterPro" id="IPR016035">
    <property type="entry name" value="Acyl_Trfase/lysoPLipase"/>
</dbReference>
<dbReference type="InterPro" id="IPR013149">
    <property type="entry name" value="ADH-like_C"/>
</dbReference>
<dbReference type="SUPFAM" id="SSF51735">
    <property type="entry name" value="NAD(P)-binding Rossmann-fold domains"/>
    <property type="match status" value="1"/>
</dbReference>
<dbReference type="SUPFAM" id="SSF53901">
    <property type="entry name" value="Thiolase-like"/>
    <property type="match status" value="2"/>
</dbReference>
<dbReference type="InterPro" id="IPR032821">
    <property type="entry name" value="PKS_assoc"/>
</dbReference>
<organism evidence="5 6">
    <name type="scientific">Zophobas morio</name>
    <dbReference type="NCBI Taxonomy" id="2755281"/>
    <lineage>
        <taxon>Eukaryota</taxon>
        <taxon>Metazoa</taxon>
        <taxon>Ecdysozoa</taxon>
        <taxon>Arthropoda</taxon>
        <taxon>Hexapoda</taxon>
        <taxon>Insecta</taxon>
        <taxon>Pterygota</taxon>
        <taxon>Neoptera</taxon>
        <taxon>Endopterygota</taxon>
        <taxon>Coleoptera</taxon>
        <taxon>Polyphaga</taxon>
        <taxon>Cucujiformia</taxon>
        <taxon>Tenebrionidae</taxon>
        <taxon>Zophobas</taxon>
    </lineage>
</organism>
<dbReference type="Pfam" id="PF16197">
    <property type="entry name" value="KAsynt_C_assoc"/>
    <property type="match status" value="1"/>
</dbReference>
<dbReference type="InterPro" id="IPR016036">
    <property type="entry name" value="Malonyl_transacylase_ACP-bd"/>
</dbReference>
<protein>
    <submittedName>
        <fullName evidence="5">Uncharacterized protein</fullName>
    </submittedName>
</protein>
<comment type="caution">
    <text evidence="2">Lacks conserved residue(s) required for the propagation of feature annotation.</text>
</comment>
<dbReference type="PROSITE" id="PS52019">
    <property type="entry name" value="PKS_MFAS_DH"/>
    <property type="match status" value="1"/>
</dbReference>
<evidence type="ECO:0000313" key="5">
    <source>
        <dbReference type="EMBL" id="KAJ3667023.1"/>
    </source>
</evidence>
<dbReference type="Pfam" id="PF00698">
    <property type="entry name" value="Acyl_transf_1"/>
    <property type="match status" value="1"/>
</dbReference>
<dbReference type="SUPFAM" id="SSF52151">
    <property type="entry name" value="FabD/lysophospholipase-like"/>
    <property type="match status" value="1"/>
</dbReference>
<dbReference type="GO" id="GO:0004312">
    <property type="term" value="F:fatty acid synthase activity"/>
    <property type="evidence" value="ECO:0007669"/>
    <property type="project" value="TreeGrafter"/>
</dbReference>
<dbReference type="GO" id="GO:0016491">
    <property type="term" value="F:oxidoreductase activity"/>
    <property type="evidence" value="ECO:0007669"/>
    <property type="project" value="InterPro"/>
</dbReference>
<dbReference type="InterPro" id="IPR020843">
    <property type="entry name" value="ER"/>
</dbReference>
<feature type="domain" description="PKS/mFAS DH" evidence="4">
    <location>
        <begin position="837"/>
        <end position="1112"/>
    </location>
</feature>
<dbReference type="PANTHER" id="PTHR43775:SF23">
    <property type="entry name" value="FATTY ACID SYNTHASE 3"/>
    <property type="match status" value="1"/>
</dbReference>
<feature type="region of interest" description="N-terminal hotdog fold" evidence="2">
    <location>
        <begin position="837"/>
        <end position="959"/>
    </location>
</feature>
<dbReference type="Pfam" id="PF02801">
    <property type="entry name" value="Ketoacyl-synt_C"/>
    <property type="match status" value="1"/>
</dbReference>
<dbReference type="InterPro" id="IPR042104">
    <property type="entry name" value="PKS_dehydratase_sf"/>
</dbReference>
<dbReference type="Gene3D" id="3.40.50.1820">
    <property type="entry name" value="alpha/beta hydrolase"/>
    <property type="match status" value="1"/>
</dbReference>